<proteinExistence type="predicted"/>
<evidence type="ECO:0000313" key="1">
    <source>
        <dbReference type="EMBL" id="MBD8271677.1"/>
    </source>
</evidence>
<dbReference type="RefSeq" id="WP_029290800.1">
    <property type="nucleotide sequence ID" value="NZ_JACYNJ010000012.1"/>
</dbReference>
<evidence type="ECO:0000313" key="2">
    <source>
        <dbReference type="Proteomes" id="UP000610293"/>
    </source>
</evidence>
<gene>
    <name evidence="1" type="ORF">IFU03_18165</name>
</gene>
<sequence length="103" mass="11527">MRSDDSVIAITRAFALIFEVSMIHATQGHQHGYVANRSVLLETVASCFGFVGARLAQLRGTLQSKRQPAVNLKIDGSQRRVDLKVDNIDIAYLMGKLQWFIDH</sequence>
<accession>A0AAE2Q056</accession>
<organism evidence="1 2">
    <name type="scientific">Pseudomonas fluorescens</name>
    <dbReference type="NCBI Taxonomy" id="294"/>
    <lineage>
        <taxon>Bacteria</taxon>
        <taxon>Pseudomonadati</taxon>
        <taxon>Pseudomonadota</taxon>
        <taxon>Gammaproteobacteria</taxon>
        <taxon>Pseudomonadales</taxon>
        <taxon>Pseudomonadaceae</taxon>
        <taxon>Pseudomonas</taxon>
    </lineage>
</organism>
<dbReference type="GeneID" id="99640624"/>
<dbReference type="AlphaFoldDB" id="A0AAE2Q056"/>
<reference evidence="1" key="1">
    <citation type="journal article" date="2020" name="FEMS Microbiol. Ecol.">
        <title>Temporal dynamics of bacterial communities during seed development and maturation.</title>
        <authorList>
            <person name="Chesneau G."/>
            <person name="Torres-Cortes G."/>
            <person name="Briand M."/>
            <person name="Darrasse A."/>
            <person name="Preveaux A."/>
            <person name="Marais C."/>
            <person name="Jacques M.A."/>
            <person name="Shade A."/>
            <person name="Barret M."/>
        </authorList>
    </citation>
    <scope>NUCLEOTIDE SEQUENCE</scope>
    <source>
        <strain evidence="1">CFBP13533</strain>
    </source>
</reference>
<dbReference type="Proteomes" id="UP000610293">
    <property type="component" value="Unassembled WGS sequence"/>
</dbReference>
<comment type="caution">
    <text evidence="1">The sequence shown here is derived from an EMBL/GenBank/DDBJ whole genome shotgun (WGS) entry which is preliminary data.</text>
</comment>
<protein>
    <submittedName>
        <fullName evidence="1">Uncharacterized protein</fullName>
    </submittedName>
</protein>
<dbReference type="EMBL" id="JACYNJ010000012">
    <property type="protein sequence ID" value="MBD8271677.1"/>
    <property type="molecule type" value="Genomic_DNA"/>
</dbReference>
<name>A0AAE2Q056_PSEFL</name>